<evidence type="ECO:0000313" key="5">
    <source>
        <dbReference type="Proteomes" id="UP000625780"/>
    </source>
</evidence>
<dbReference type="Gene3D" id="3.40.630.30">
    <property type="match status" value="1"/>
</dbReference>
<sequence length="148" mass="16655">MSISTRVATEADLPVLIDLLDAYRVFYKQSTDKGAARLFLEARFRERDSEIFLGEVDGTPVGFVQLYPSFSTVSLRPVFILNDLYVMHSARGLGVGAALLKKTQDFCTSRGYKGLALETAVDNPAQKLYERLGWKKDMGCFHYFWSAP</sequence>
<dbReference type="Proteomes" id="UP000625780">
    <property type="component" value="Unassembled WGS sequence"/>
</dbReference>
<evidence type="ECO:0000313" key="4">
    <source>
        <dbReference type="EMBL" id="GGD37033.1"/>
    </source>
</evidence>
<reference evidence="5" key="1">
    <citation type="journal article" date="2019" name="Int. J. Syst. Evol. Microbiol.">
        <title>The Global Catalogue of Microorganisms (GCM) 10K type strain sequencing project: providing services to taxonomists for standard genome sequencing and annotation.</title>
        <authorList>
            <consortium name="The Broad Institute Genomics Platform"/>
            <consortium name="The Broad Institute Genome Sequencing Center for Infectious Disease"/>
            <person name="Wu L."/>
            <person name="Ma J."/>
        </authorList>
    </citation>
    <scope>NUCLEOTIDE SEQUENCE [LARGE SCALE GENOMIC DNA]</scope>
    <source>
        <strain evidence="5">CGMCC 1.12606</strain>
    </source>
</reference>
<dbReference type="SUPFAM" id="SSF55729">
    <property type="entry name" value="Acyl-CoA N-acyltransferases (Nat)"/>
    <property type="match status" value="1"/>
</dbReference>
<dbReference type="PANTHER" id="PTHR43877:SF2">
    <property type="entry name" value="AMINOALKYLPHOSPHONATE N-ACETYLTRANSFERASE-RELATED"/>
    <property type="match status" value="1"/>
</dbReference>
<gene>
    <name evidence="4" type="ORF">GCM10011361_00140</name>
</gene>
<proteinExistence type="predicted"/>
<evidence type="ECO:0000256" key="1">
    <source>
        <dbReference type="ARBA" id="ARBA00022679"/>
    </source>
</evidence>
<dbReference type="EMBL" id="BMFH01000001">
    <property type="protein sequence ID" value="GGD37033.1"/>
    <property type="molecule type" value="Genomic_DNA"/>
</dbReference>
<dbReference type="InterPro" id="IPR016181">
    <property type="entry name" value="Acyl_CoA_acyltransferase"/>
</dbReference>
<dbReference type="PANTHER" id="PTHR43877">
    <property type="entry name" value="AMINOALKYLPHOSPHONATE N-ACETYLTRANSFERASE-RELATED-RELATED"/>
    <property type="match status" value="1"/>
</dbReference>
<keyword evidence="1" id="KW-0808">Transferase</keyword>
<feature type="domain" description="N-acetyltransferase" evidence="3">
    <location>
        <begin position="3"/>
        <end position="148"/>
    </location>
</feature>
<dbReference type="Pfam" id="PF00583">
    <property type="entry name" value="Acetyltransf_1"/>
    <property type="match status" value="1"/>
</dbReference>
<dbReference type="RefSeq" id="WP_188368670.1">
    <property type="nucleotide sequence ID" value="NZ_BMFH01000001.1"/>
</dbReference>
<dbReference type="InterPro" id="IPR000182">
    <property type="entry name" value="GNAT_dom"/>
</dbReference>
<name>A0ABQ1QMQ9_9FLAO</name>
<protein>
    <submittedName>
        <fullName evidence="4">N-acetyltransferase</fullName>
    </submittedName>
</protein>
<evidence type="ECO:0000259" key="3">
    <source>
        <dbReference type="PROSITE" id="PS51186"/>
    </source>
</evidence>
<keyword evidence="5" id="KW-1185">Reference proteome</keyword>
<evidence type="ECO:0000256" key="2">
    <source>
        <dbReference type="ARBA" id="ARBA00023315"/>
    </source>
</evidence>
<comment type="caution">
    <text evidence="4">The sequence shown here is derived from an EMBL/GenBank/DDBJ whole genome shotgun (WGS) entry which is preliminary data.</text>
</comment>
<keyword evidence="2" id="KW-0012">Acyltransferase</keyword>
<dbReference type="CDD" id="cd04301">
    <property type="entry name" value="NAT_SF"/>
    <property type="match status" value="1"/>
</dbReference>
<organism evidence="4 5">
    <name type="scientific">Muriicola marianensis</name>
    <dbReference type="NCBI Taxonomy" id="1324801"/>
    <lineage>
        <taxon>Bacteria</taxon>
        <taxon>Pseudomonadati</taxon>
        <taxon>Bacteroidota</taxon>
        <taxon>Flavobacteriia</taxon>
        <taxon>Flavobacteriales</taxon>
        <taxon>Flavobacteriaceae</taxon>
        <taxon>Muriicola</taxon>
    </lineage>
</organism>
<dbReference type="PROSITE" id="PS51186">
    <property type="entry name" value="GNAT"/>
    <property type="match status" value="1"/>
</dbReference>
<accession>A0ABQ1QMQ9</accession>
<dbReference type="InterPro" id="IPR050832">
    <property type="entry name" value="Bact_Acetyltransf"/>
</dbReference>